<accession>A0ABV7BRL8</accession>
<reference evidence="2" key="1">
    <citation type="journal article" date="2019" name="Int. J. Syst. Evol. Microbiol.">
        <title>The Global Catalogue of Microorganisms (GCM) 10K type strain sequencing project: providing services to taxonomists for standard genome sequencing and annotation.</title>
        <authorList>
            <consortium name="The Broad Institute Genomics Platform"/>
            <consortium name="The Broad Institute Genome Sequencing Center for Infectious Disease"/>
            <person name="Wu L."/>
            <person name="Ma J."/>
        </authorList>
    </citation>
    <scope>NUCLEOTIDE SEQUENCE [LARGE SCALE GENOMIC DNA]</scope>
    <source>
        <strain evidence="2">CGMCC 1.16855</strain>
    </source>
</reference>
<sequence>MPDLLTAKCSTFLKADPKSHSSALADADKLAIAQGAVIEAPAIMEEKGHFVVRGARLNGQPVPGHLIYAHASHWSRSSAAPDPGAGWEARKPQVMALLAEGRSVSSIAKELRIGRAFIKRWRDGA</sequence>
<organism evidence="1 2">
    <name type="scientific">Falsiroseomonas tokyonensis</name>
    <dbReference type="NCBI Taxonomy" id="430521"/>
    <lineage>
        <taxon>Bacteria</taxon>
        <taxon>Pseudomonadati</taxon>
        <taxon>Pseudomonadota</taxon>
        <taxon>Alphaproteobacteria</taxon>
        <taxon>Acetobacterales</taxon>
        <taxon>Roseomonadaceae</taxon>
        <taxon>Falsiroseomonas</taxon>
    </lineage>
</organism>
<keyword evidence="2" id="KW-1185">Reference proteome</keyword>
<name>A0ABV7BRL8_9PROT</name>
<proteinExistence type="predicted"/>
<dbReference type="RefSeq" id="WP_216835993.1">
    <property type="nucleotide sequence ID" value="NZ_JAFNJS010000002.1"/>
</dbReference>
<dbReference type="Proteomes" id="UP001595420">
    <property type="component" value="Unassembled WGS sequence"/>
</dbReference>
<evidence type="ECO:0000313" key="2">
    <source>
        <dbReference type="Proteomes" id="UP001595420"/>
    </source>
</evidence>
<comment type="caution">
    <text evidence="1">The sequence shown here is derived from an EMBL/GenBank/DDBJ whole genome shotgun (WGS) entry which is preliminary data.</text>
</comment>
<protein>
    <submittedName>
        <fullName evidence="1">Helix-turn-helix domain-containing protein</fullName>
    </submittedName>
</protein>
<gene>
    <name evidence="1" type="ORF">ACFOD3_08430</name>
</gene>
<evidence type="ECO:0000313" key="1">
    <source>
        <dbReference type="EMBL" id="MFC2999918.1"/>
    </source>
</evidence>
<dbReference type="EMBL" id="JBHRSB010000002">
    <property type="protein sequence ID" value="MFC2999918.1"/>
    <property type="molecule type" value="Genomic_DNA"/>
</dbReference>